<protein>
    <submittedName>
        <fullName evidence="5">TATA box-binding protein-associated factor, RNA polymerase I, subunit C</fullName>
    </submittedName>
</protein>
<dbReference type="PANTHER" id="PTHR15319">
    <property type="entry name" value="TATA BOX-BINDING PROTEIN ASSOCIATED FACTOR RNA POLYMERASE I SUBUNIT C"/>
    <property type="match status" value="1"/>
</dbReference>
<dbReference type="FunCoup" id="L9KJM0">
    <property type="interactions" value="1604"/>
</dbReference>
<dbReference type="InterPro" id="IPR049090">
    <property type="entry name" value="TAF1C_HB"/>
</dbReference>
<dbReference type="Pfam" id="PF20642">
    <property type="entry name" value="TAF1C_HB"/>
    <property type="match status" value="1"/>
</dbReference>
<organism evidence="5 6">
    <name type="scientific">Tupaia chinensis</name>
    <name type="common">Chinese tree shrew</name>
    <name type="synonym">Tupaia belangeri chinensis</name>
    <dbReference type="NCBI Taxonomy" id="246437"/>
    <lineage>
        <taxon>Eukaryota</taxon>
        <taxon>Metazoa</taxon>
        <taxon>Chordata</taxon>
        <taxon>Craniata</taxon>
        <taxon>Vertebrata</taxon>
        <taxon>Euteleostomi</taxon>
        <taxon>Mammalia</taxon>
        <taxon>Eutheria</taxon>
        <taxon>Euarchontoglires</taxon>
        <taxon>Scandentia</taxon>
        <taxon>Tupaiidae</taxon>
        <taxon>Tupaia</taxon>
    </lineage>
</organism>
<reference evidence="6" key="2">
    <citation type="journal article" date="2013" name="Nat. Commun.">
        <title>Genome of the Chinese tree shrew.</title>
        <authorList>
            <person name="Fan Y."/>
            <person name="Huang Z.Y."/>
            <person name="Cao C.C."/>
            <person name="Chen C.S."/>
            <person name="Chen Y.X."/>
            <person name="Fan D.D."/>
            <person name="He J."/>
            <person name="Hou H.L."/>
            <person name="Hu L."/>
            <person name="Hu X.T."/>
            <person name="Jiang X.T."/>
            <person name="Lai R."/>
            <person name="Lang Y.S."/>
            <person name="Liang B."/>
            <person name="Liao S.G."/>
            <person name="Mu D."/>
            <person name="Ma Y.Y."/>
            <person name="Niu Y.Y."/>
            <person name="Sun X.Q."/>
            <person name="Xia J.Q."/>
            <person name="Xiao J."/>
            <person name="Xiong Z.Q."/>
            <person name="Xu L."/>
            <person name="Yang L."/>
            <person name="Zhang Y."/>
            <person name="Zhao W."/>
            <person name="Zhao X.D."/>
            <person name="Zheng Y.T."/>
            <person name="Zhou J.M."/>
            <person name="Zhu Y.B."/>
            <person name="Zhang G.J."/>
            <person name="Wang J."/>
            <person name="Yao Y.G."/>
        </authorList>
    </citation>
    <scope>NUCLEOTIDE SEQUENCE [LARGE SCALE GENOMIC DNA]</scope>
</reference>
<dbReference type="InterPro" id="IPR049087">
    <property type="entry name" value="TAF1C_beta-prop"/>
</dbReference>
<feature type="compositionally biased region" description="Low complexity" evidence="1">
    <location>
        <begin position="739"/>
        <end position="750"/>
    </location>
</feature>
<dbReference type="InterPro" id="IPR049089">
    <property type="entry name" value="TAF1C_C"/>
</dbReference>
<evidence type="ECO:0000259" key="2">
    <source>
        <dbReference type="Pfam" id="PF20641"/>
    </source>
</evidence>
<feature type="compositionally biased region" description="Pro residues" evidence="1">
    <location>
        <begin position="757"/>
        <end position="776"/>
    </location>
</feature>
<dbReference type="InParanoid" id="L9KJM0"/>
<feature type="domain" description="TAF1C C-terminal" evidence="4">
    <location>
        <begin position="772"/>
        <end position="834"/>
    </location>
</feature>
<sequence>MDFPSPLRPTLFVTGPLGLSDGPDLSFMCSWRDALTLPEPRSHSAKKGARHPAQDLLWEPATPGPLPLLPPGPDPWDPGVTAQDLLFRGGYRYRRRPRVVLDTSEQLSQFLWDHGDIAFAPLGKLMLENFKLEGARSRSKKKTVVSVKSLLQDLGGHQPWGQVASEKRWDGQASWCPWAYLSHRQRRFSILGDPVLGQSVVSLLGELLQQELAARWEQLLLDEAFTGGALAWVPGRTPQSGQLIYPAGGALDRLRILRCCTGAGARDPDLQEVVLTPAGTPEVLGVPGCIQLRGPVRQVVTGTVQGESLLAVRSDYHCAVWKVGKQGQPAPLQVLQVEKGATGISLRLQHVHKDPETLVFRDPSPWRWADFTAHPRVLTVADRTGVKMIDTQGQPGCGLLLFRGGAEASCQKGERVLLAQYLGQSGPASLPPTLHLVCTQFSLYLVDERLPLVPMLKWDHGLPSPPLLARLLPPPLSGGPWPLLLGGQGGQLQLLHIAGEVASTPRLAGPPQSLPSRTDSLSAFPVLEPKSQQRLQERLSAPTIGLASTIPPSASTPVLSIFHLSAAGDIFYQHFHLRADPSLLHRDPGSDCHAPTMTAPSLDKTPTPPTASWTPQATALCSQWLTALMEVPSAPRAWAAPTFSHRHLLGSLEPHGVQGTVPEALRAAMAAGRLLRQRDLGSLPRAEPPPAPESGPEDELTERLGEAWEGRGAAWWARQLGRASASGKQSKRPKRRTQLSSTFSSLSSRPELSDAISPPPSPDRAPEARPQPPATPPSQELTQEPWAEGVPSERQQTLRDYMANLPLRRDTTGHVATPPSQASSIPATPSQQQAEDHMAKLPLQGDTLGHAATPPSQASSARATHSQQRAPVLSGSQPRRKKPRMGF</sequence>
<dbReference type="InterPro" id="IPR038801">
    <property type="entry name" value="TAF1C"/>
</dbReference>
<evidence type="ECO:0000259" key="4">
    <source>
        <dbReference type="Pfam" id="PF20643"/>
    </source>
</evidence>
<keyword evidence="6" id="KW-1185">Reference proteome</keyword>
<feature type="domain" description="TAF1C helical bundle" evidence="3">
    <location>
        <begin position="533"/>
        <end position="747"/>
    </location>
</feature>
<reference evidence="6" key="1">
    <citation type="submission" date="2012-07" db="EMBL/GenBank/DDBJ databases">
        <title>Genome of the Chinese tree shrew, a rising model animal genetically related to primates.</title>
        <authorList>
            <person name="Zhang G."/>
            <person name="Fan Y."/>
            <person name="Yao Y."/>
            <person name="Huang Z."/>
        </authorList>
    </citation>
    <scope>NUCLEOTIDE SEQUENCE [LARGE SCALE GENOMIC DNA]</scope>
</reference>
<dbReference type="AlphaFoldDB" id="L9KJM0"/>
<dbReference type="PANTHER" id="PTHR15319:SF1">
    <property type="entry name" value="TATA BOX-BINDING PROTEIN-ASSOCIATED FACTOR RNA POLYMERASE I SUBUNIT C"/>
    <property type="match status" value="1"/>
</dbReference>
<dbReference type="Pfam" id="PF20641">
    <property type="entry name" value="TAF1C_beta-prop"/>
    <property type="match status" value="2"/>
</dbReference>
<name>L9KJM0_TUPCH</name>
<dbReference type="GO" id="GO:0001650">
    <property type="term" value="C:fibrillar center"/>
    <property type="evidence" value="ECO:0007669"/>
    <property type="project" value="TreeGrafter"/>
</dbReference>
<accession>L9KJM0</accession>
<dbReference type="EMBL" id="KB320797">
    <property type="protein sequence ID" value="ELW62941.1"/>
    <property type="molecule type" value="Genomic_DNA"/>
</dbReference>
<dbReference type="GO" id="GO:0001164">
    <property type="term" value="F:RNA polymerase I core promoter sequence-specific DNA binding"/>
    <property type="evidence" value="ECO:0007669"/>
    <property type="project" value="TreeGrafter"/>
</dbReference>
<evidence type="ECO:0000313" key="5">
    <source>
        <dbReference type="EMBL" id="ELW62941.1"/>
    </source>
</evidence>
<feature type="region of interest" description="Disordered" evidence="1">
    <location>
        <begin position="721"/>
        <end position="887"/>
    </location>
</feature>
<feature type="compositionally biased region" description="Polar residues" evidence="1">
    <location>
        <begin position="854"/>
        <end position="877"/>
    </location>
</feature>
<dbReference type="Proteomes" id="UP000011518">
    <property type="component" value="Unassembled WGS sequence"/>
</dbReference>
<feature type="compositionally biased region" description="Basic residues" evidence="1">
    <location>
        <begin position="878"/>
        <end position="887"/>
    </location>
</feature>
<dbReference type="eggNOG" id="ENOG502QTCT">
    <property type="taxonomic scope" value="Eukaryota"/>
</dbReference>
<proteinExistence type="predicted"/>
<feature type="domain" description="TAF1C beta-propeller" evidence="2">
    <location>
        <begin position="311"/>
        <end position="346"/>
    </location>
</feature>
<evidence type="ECO:0000259" key="3">
    <source>
        <dbReference type="Pfam" id="PF20642"/>
    </source>
</evidence>
<feature type="region of interest" description="Disordered" evidence="1">
    <location>
        <begin position="680"/>
        <end position="703"/>
    </location>
</feature>
<dbReference type="STRING" id="246437.L9KJM0"/>
<evidence type="ECO:0000256" key="1">
    <source>
        <dbReference type="SAM" id="MobiDB-lite"/>
    </source>
</evidence>
<feature type="compositionally biased region" description="Polar residues" evidence="1">
    <location>
        <begin position="818"/>
        <end position="833"/>
    </location>
</feature>
<gene>
    <name evidence="5" type="ORF">TREES_T100001728</name>
</gene>
<feature type="domain" description="TAF1C beta-propeller" evidence="2">
    <location>
        <begin position="347"/>
        <end position="423"/>
    </location>
</feature>
<dbReference type="Pfam" id="PF20643">
    <property type="entry name" value="TAF1C_C"/>
    <property type="match status" value="1"/>
</dbReference>
<evidence type="ECO:0000313" key="6">
    <source>
        <dbReference type="Proteomes" id="UP000011518"/>
    </source>
</evidence>